<keyword evidence="2" id="KW-1185">Reference proteome</keyword>
<evidence type="ECO:0000313" key="2">
    <source>
        <dbReference type="Proteomes" id="UP000283469"/>
    </source>
</evidence>
<protein>
    <submittedName>
        <fullName evidence="1">Uncharacterized protein</fullName>
    </submittedName>
</protein>
<gene>
    <name evidence="1" type="ORF">D0Z70_14500</name>
</gene>
<comment type="caution">
    <text evidence="1">The sequence shown here is derived from an EMBL/GenBank/DDBJ whole genome shotgun (WGS) entry which is preliminary data.</text>
</comment>
<dbReference type="Proteomes" id="UP000283469">
    <property type="component" value="Unassembled WGS sequence"/>
</dbReference>
<dbReference type="EMBL" id="QVRA01000012">
    <property type="protein sequence ID" value="RJG53975.1"/>
    <property type="molecule type" value="Genomic_DNA"/>
</dbReference>
<reference evidence="1 2" key="1">
    <citation type="submission" date="2018-08" db="EMBL/GenBank/DDBJ databases">
        <title>Sphingobium sp. EO9.</title>
        <authorList>
            <person name="Park Y."/>
            <person name="Kim K.H."/>
            <person name="Jeon C.O."/>
        </authorList>
    </citation>
    <scope>NUCLEOTIDE SEQUENCE [LARGE SCALE GENOMIC DNA]</scope>
    <source>
        <strain evidence="1 2">EO9</strain>
    </source>
</reference>
<dbReference type="AlphaFoldDB" id="A0A418YR06"/>
<evidence type="ECO:0000313" key="1">
    <source>
        <dbReference type="EMBL" id="RJG53975.1"/>
    </source>
</evidence>
<proteinExistence type="predicted"/>
<dbReference type="RefSeq" id="WP_119747612.1">
    <property type="nucleotide sequence ID" value="NZ_QVRA01000012.1"/>
</dbReference>
<dbReference type="OrthoDB" id="7474994at2"/>
<accession>A0A418YR06</accession>
<name>A0A418YR06_9SPHN</name>
<organism evidence="1 2">
    <name type="scientific">Sphingobium terrigena</name>
    <dbReference type="NCBI Taxonomy" id="2304063"/>
    <lineage>
        <taxon>Bacteria</taxon>
        <taxon>Pseudomonadati</taxon>
        <taxon>Pseudomonadota</taxon>
        <taxon>Alphaproteobacteria</taxon>
        <taxon>Sphingomonadales</taxon>
        <taxon>Sphingomonadaceae</taxon>
        <taxon>Sphingobium</taxon>
    </lineage>
</organism>
<sequence length="66" mass="7023">MDAETIRAVAKIARSRAERGGGSAAQGDGMSRLGASRALHQLATDLEVTAAEFERTTRKRARAPRA</sequence>